<dbReference type="GO" id="GO:0016740">
    <property type="term" value="F:transferase activity"/>
    <property type="evidence" value="ECO:0007669"/>
    <property type="project" value="UniProtKB-KW"/>
</dbReference>
<name>A0A7X0B1Y1_9PROT</name>
<organism evidence="2 3">
    <name type="scientific">Nitrospirillum iridis</name>
    <dbReference type="NCBI Taxonomy" id="765888"/>
    <lineage>
        <taxon>Bacteria</taxon>
        <taxon>Pseudomonadati</taxon>
        <taxon>Pseudomonadota</taxon>
        <taxon>Alphaproteobacteria</taxon>
        <taxon>Rhodospirillales</taxon>
        <taxon>Azospirillaceae</taxon>
        <taxon>Nitrospirillum</taxon>
    </lineage>
</organism>
<dbReference type="Proteomes" id="UP000539175">
    <property type="component" value="Unassembled WGS sequence"/>
</dbReference>
<evidence type="ECO:0000313" key="2">
    <source>
        <dbReference type="EMBL" id="MBB6253180.1"/>
    </source>
</evidence>
<dbReference type="InterPro" id="IPR050834">
    <property type="entry name" value="Glycosyltransf_2"/>
</dbReference>
<keyword evidence="2" id="KW-0808">Transferase</keyword>
<accession>A0A7X0B1Y1</accession>
<protein>
    <submittedName>
        <fullName evidence="2">Glycosyltransferase involved in cell wall biosynthesis</fullName>
    </submittedName>
</protein>
<sequence>MKTISVLIAAFRARRWLGDCLDAVYAQSLPAGWRLQVLVGVDGCDDTLDYIGTVPYPALQGVYLGRNRGTYVTFNTLMQYADGDLIARFDADDVMLADYLRAHIGALEGGADLTMSWSVYTDENLRPTSVVPALPDYRPENGCRRKGTDGQFVAKRHIWERLGGFRAWPCGADTEFVIRAEAAGFRTMVLEDFLYLRRTHASSLTTHPETNYESGTRMRLQELTIQYREEYLAGTRSVTVDSEVETAAIPLRHPAPPGQTAEVAPENRTGW</sequence>
<dbReference type="PANTHER" id="PTHR43685:SF2">
    <property type="entry name" value="GLYCOSYLTRANSFERASE 2-LIKE DOMAIN-CONTAINING PROTEIN"/>
    <property type="match status" value="1"/>
</dbReference>
<dbReference type="EMBL" id="JACIIZ010000011">
    <property type="protein sequence ID" value="MBB6253180.1"/>
    <property type="molecule type" value="Genomic_DNA"/>
</dbReference>
<dbReference type="PANTHER" id="PTHR43685">
    <property type="entry name" value="GLYCOSYLTRANSFERASE"/>
    <property type="match status" value="1"/>
</dbReference>
<evidence type="ECO:0000313" key="3">
    <source>
        <dbReference type="Proteomes" id="UP000539175"/>
    </source>
</evidence>
<gene>
    <name evidence="2" type="ORF">FHS74_003749</name>
</gene>
<dbReference type="RefSeq" id="WP_184803350.1">
    <property type="nucleotide sequence ID" value="NZ_JACIIZ010000011.1"/>
</dbReference>
<dbReference type="Pfam" id="PF00535">
    <property type="entry name" value="Glycos_transf_2"/>
    <property type="match status" value="1"/>
</dbReference>
<dbReference type="InterPro" id="IPR001173">
    <property type="entry name" value="Glyco_trans_2-like"/>
</dbReference>
<reference evidence="2 3" key="1">
    <citation type="submission" date="2020-08" db="EMBL/GenBank/DDBJ databases">
        <title>Genomic Encyclopedia of Type Strains, Phase IV (KMG-IV): sequencing the most valuable type-strain genomes for metagenomic binning, comparative biology and taxonomic classification.</title>
        <authorList>
            <person name="Goeker M."/>
        </authorList>
    </citation>
    <scope>NUCLEOTIDE SEQUENCE [LARGE SCALE GENOMIC DNA]</scope>
    <source>
        <strain evidence="2 3">DSM 22198</strain>
    </source>
</reference>
<dbReference type="AlphaFoldDB" id="A0A7X0B1Y1"/>
<dbReference type="SUPFAM" id="SSF53448">
    <property type="entry name" value="Nucleotide-diphospho-sugar transferases"/>
    <property type="match status" value="1"/>
</dbReference>
<feature type="domain" description="Glycosyltransferase 2-like" evidence="1">
    <location>
        <begin position="5"/>
        <end position="141"/>
    </location>
</feature>
<dbReference type="InterPro" id="IPR029044">
    <property type="entry name" value="Nucleotide-diphossugar_trans"/>
</dbReference>
<dbReference type="CDD" id="cd00761">
    <property type="entry name" value="Glyco_tranf_GTA_type"/>
    <property type="match status" value="1"/>
</dbReference>
<keyword evidence="3" id="KW-1185">Reference proteome</keyword>
<dbReference type="Gene3D" id="3.90.550.10">
    <property type="entry name" value="Spore Coat Polysaccharide Biosynthesis Protein SpsA, Chain A"/>
    <property type="match status" value="1"/>
</dbReference>
<proteinExistence type="predicted"/>
<comment type="caution">
    <text evidence="2">The sequence shown here is derived from an EMBL/GenBank/DDBJ whole genome shotgun (WGS) entry which is preliminary data.</text>
</comment>
<evidence type="ECO:0000259" key="1">
    <source>
        <dbReference type="Pfam" id="PF00535"/>
    </source>
</evidence>